<dbReference type="AlphaFoldDB" id="A0A8S9T7R9"/>
<keyword evidence="3" id="KW-1185">Reference proteome</keyword>
<protein>
    <submittedName>
        <fullName evidence="2">Uncharacterized protein</fullName>
    </submittedName>
</protein>
<organism evidence="2 3">
    <name type="scientific">Tolypothrix bouteillei VB521301</name>
    <dbReference type="NCBI Taxonomy" id="1479485"/>
    <lineage>
        <taxon>Bacteria</taxon>
        <taxon>Bacillati</taxon>
        <taxon>Cyanobacteriota</taxon>
        <taxon>Cyanophyceae</taxon>
        <taxon>Nostocales</taxon>
        <taxon>Tolypothrichaceae</taxon>
        <taxon>Tolypothrix</taxon>
    </lineage>
</organism>
<accession>A0A8S9T7R9</accession>
<evidence type="ECO:0000313" key="2">
    <source>
        <dbReference type="EMBL" id="KAF3887642.1"/>
    </source>
</evidence>
<gene>
    <name evidence="2" type="ORF">DA73_0400020745</name>
</gene>
<reference evidence="2" key="1">
    <citation type="journal article" date="2015" name="Genome Announc.">
        <title>Draft Genome Sequence of Tolypothrix boutellei Strain VB521301.</title>
        <authorList>
            <person name="Chandrababunaidu M.M."/>
            <person name="Singh D."/>
            <person name="Sen D."/>
            <person name="Bhan S."/>
            <person name="Das S."/>
            <person name="Gupta A."/>
            <person name="Adhikary S.P."/>
            <person name="Tripathy S."/>
        </authorList>
    </citation>
    <scope>NUCLEOTIDE SEQUENCE</scope>
    <source>
        <strain evidence="2">VB521301</strain>
    </source>
</reference>
<sequence length="153" mass="16417">MTSYALMSATVYAALIAAGYIYMKALAALLENRGAGQVKKEDLKAAVVQVMNDKEAVQSIFNTAKESYTKADSDLSSLAQELGDLKQKMQQNAVTSEQIDAVGEIAAAEMAALQNDPPKTFKRLKNSGEWALENADQFELNLAAGALRIALGQ</sequence>
<name>A0A8S9T7R9_9CYAN</name>
<dbReference type="Proteomes" id="UP000029738">
    <property type="component" value="Unassembled WGS sequence"/>
</dbReference>
<dbReference type="RefSeq" id="WP_167844721.1">
    <property type="nucleotide sequence ID" value="NZ_JHEG04000001.1"/>
</dbReference>
<dbReference type="EMBL" id="JHEG04000001">
    <property type="protein sequence ID" value="KAF3887642.1"/>
    <property type="molecule type" value="Genomic_DNA"/>
</dbReference>
<proteinExistence type="predicted"/>
<keyword evidence="1" id="KW-0472">Membrane</keyword>
<evidence type="ECO:0000256" key="1">
    <source>
        <dbReference type="SAM" id="Phobius"/>
    </source>
</evidence>
<reference evidence="2" key="2">
    <citation type="submission" date="2019-11" db="EMBL/GenBank/DDBJ databases">
        <title>Improved Assembly of Tolypothrix boutellei genome.</title>
        <authorList>
            <person name="Sarangi A.N."/>
            <person name="Mukherjee M."/>
            <person name="Ghosh S."/>
            <person name="Singh D."/>
            <person name="Das A."/>
            <person name="Kant S."/>
            <person name="Prusty A."/>
            <person name="Tripathy S."/>
        </authorList>
    </citation>
    <scope>NUCLEOTIDE SEQUENCE</scope>
    <source>
        <strain evidence="2">VB521301</strain>
    </source>
</reference>
<comment type="caution">
    <text evidence="2">The sequence shown here is derived from an EMBL/GenBank/DDBJ whole genome shotgun (WGS) entry which is preliminary data.</text>
</comment>
<keyword evidence="1" id="KW-0812">Transmembrane</keyword>
<feature type="transmembrane region" description="Helical" evidence="1">
    <location>
        <begin position="6"/>
        <end position="23"/>
    </location>
</feature>
<keyword evidence="1" id="KW-1133">Transmembrane helix</keyword>
<evidence type="ECO:0000313" key="3">
    <source>
        <dbReference type="Proteomes" id="UP000029738"/>
    </source>
</evidence>